<name>A0A1J0GKY0_9CLOT</name>
<reference evidence="3" key="1">
    <citation type="journal article" date="2016" name="Front. Microbiol.">
        <title>Complete Genome Sequence of Clostridium estertheticum DSM 8809, a Microbe Identified in Spoiled Vacuum Packed Beef.</title>
        <authorList>
            <person name="Yu Z."/>
            <person name="Gunn L."/>
            <person name="Brennan E."/>
            <person name="Reid R."/>
            <person name="Wall P.G."/>
            <person name="Gaora O.P."/>
            <person name="Hurley D."/>
            <person name="Bolton D."/>
            <person name="Fanning S."/>
        </authorList>
    </citation>
    <scope>NUCLEOTIDE SEQUENCE [LARGE SCALE GENOMIC DNA]</scope>
    <source>
        <strain evidence="3">DSM 8809</strain>
    </source>
</reference>
<dbReference type="Proteomes" id="UP000182569">
    <property type="component" value="Chromosome"/>
</dbReference>
<dbReference type="AlphaFoldDB" id="A0A1J0GKY0"/>
<organism evidence="2 3">
    <name type="scientific">Clostridium estertheticum subsp. estertheticum</name>
    <dbReference type="NCBI Taxonomy" id="1552"/>
    <lineage>
        <taxon>Bacteria</taxon>
        <taxon>Bacillati</taxon>
        <taxon>Bacillota</taxon>
        <taxon>Clostridia</taxon>
        <taxon>Eubacteriales</taxon>
        <taxon>Clostridiaceae</taxon>
        <taxon>Clostridium</taxon>
    </lineage>
</organism>
<evidence type="ECO:0000313" key="2">
    <source>
        <dbReference type="EMBL" id="APC41616.1"/>
    </source>
</evidence>
<sequence>MYNCSLLKFININSKYGDLTPIEQMVDVPFDIKRIYYITKVPQGIERGFHAHRKLHQVLICLNGSVKIKVKNPKEESEFILDNASVGLYIGPYIWRQMCDFSEGAVLLVLASDYYNENDYIRNFDFYMQEAVKRY</sequence>
<dbReference type="InterPro" id="IPR014710">
    <property type="entry name" value="RmlC-like_jellyroll"/>
</dbReference>
<accession>A0A1J0GKY0</accession>
<dbReference type="Pfam" id="PF05523">
    <property type="entry name" value="FdtA"/>
    <property type="match status" value="1"/>
</dbReference>
<dbReference type="InterPro" id="IPR011051">
    <property type="entry name" value="RmlC_Cupin_sf"/>
</dbReference>
<keyword evidence="2" id="KW-0413">Isomerase</keyword>
<dbReference type="EMBL" id="CP015756">
    <property type="protein sequence ID" value="APC41616.1"/>
    <property type="molecule type" value="Genomic_DNA"/>
</dbReference>
<dbReference type="KEGG" id="ceu:A7L45_16800"/>
<dbReference type="OrthoDB" id="9795513at2"/>
<dbReference type="RefSeq" id="WP_071613908.1">
    <property type="nucleotide sequence ID" value="NZ_CP015756.1"/>
</dbReference>
<dbReference type="CDD" id="cd20292">
    <property type="entry name" value="cupin_QdtA-like"/>
    <property type="match status" value="1"/>
</dbReference>
<protein>
    <submittedName>
        <fullName evidence="2">dTDP-6-deoxy-3,4-keto-hexulose isomerase</fullName>
    </submittedName>
</protein>
<dbReference type="SUPFAM" id="SSF51182">
    <property type="entry name" value="RmlC-like cupins"/>
    <property type="match status" value="1"/>
</dbReference>
<gene>
    <name evidence="2" type="ORF">A7L45_16800</name>
</gene>
<dbReference type="STRING" id="1552.A7L45_16800"/>
<evidence type="ECO:0000259" key="1">
    <source>
        <dbReference type="Pfam" id="PF05523"/>
    </source>
</evidence>
<dbReference type="GO" id="GO:0016853">
    <property type="term" value="F:isomerase activity"/>
    <property type="evidence" value="ECO:0007669"/>
    <property type="project" value="UniProtKB-KW"/>
</dbReference>
<proteinExistence type="predicted"/>
<dbReference type="Gene3D" id="2.60.120.10">
    <property type="entry name" value="Jelly Rolls"/>
    <property type="match status" value="1"/>
</dbReference>
<evidence type="ECO:0000313" key="3">
    <source>
        <dbReference type="Proteomes" id="UP000182569"/>
    </source>
</evidence>
<feature type="domain" description="Sugar 3,4-ketoisomerase QdtA cupin" evidence="1">
    <location>
        <begin position="3"/>
        <end position="130"/>
    </location>
</feature>
<dbReference type="InterPro" id="IPR008894">
    <property type="entry name" value="QdtA_cupin_dom"/>
</dbReference>
<keyword evidence="3" id="KW-1185">Reference proteome</keyword>